<evidence type="ECO:0000313" key="5">
    <source>
        <dbReference type="Proteomes" id="UP001178507"/>
    </source>
</evidence>
<evidence type="ECO:0000313" key="4">
    <source>
        <dbReference type="EMBL" id="CAJ1371029.1"/>
    </source>
</evidence>
<sequence>MGKLPLSLACSCTMAPSEFAWKLWSDVSECWAAEAFRGAVLRKCPAGGEAWAQLREVRGNTSTAVSRVTFRADGACQVLELFFMGFPYPVGEFRSCGEVRWRWEKAGGRWKVWVESDTGETVVVPATFEASAPQLELHSLSPDRLEVSLLPLQQVRSPQPSQAELRVQELMAEVQHERAQKANLQQQCDELKEQLTTIAQDKARAVQAKYTLEYLICSRSWNSPGVLTQEACKKRKRPAKELPDRDAKAARQRESRDESASDGSSRSAKCFLPNTALPGADGHLLRVQHLEPGQQVRLADGAEASVVHVKKHMASRKPYDLVELSTDQGIFTISKDHRVAVTDGTGIHDQRADSLKPGDSVIVGKKDRKLTRVSTKKERTELYEITFETDGPIEMFHVREFGMLTFGSAPDASGSDGRIPTNAAEAMLQCVGSPSCEVEE</sequence>
<dbReference type="Gene3D" id="2.170.16.10">
    <property type="entry name" value="Hedgehog/Intein (Hint) domain"/>
    <property type="match status" value="1"/>
</dbReference>
<name>A0AA36HKT5_9DINO</name>
<keyword evidence="5" id="KW-1185">Reference proteome</keyword>
<reference evidence="4" key="1">
    <citation type="submission" date="2023-08" db="EMBL/GenBank/DDBJ databases">
        <authorList>
            <person name="Chen Y."/>
            <person name="Shah S."/>
            <person name="Dougan E. K."/>
            <person name="Thang M."/>
            <person name="Chan C."/>
        </authorList>
    </citation>
    <scope>NUCLEOTIDE SEQUENCE</scope>
</reference>
<gene>
    <name evidence="4" type="ORF">EVOR1521_LOCUS1463</name>
</gene>
<accession>A0AA36HKT5</accession>
<proteinExistence type="predicted"/>
<dbReference type="SMART" id="SM00306">
    <property type="entry name" value="HintN"/>
    <property type="match status" value="1"/>
</dbReference>
<feature type="compositionally biased region" description="Basic and acidic residues" evidence="2">
    <location>
        <begin position="239"/>
        <end position="259"/>
    </location>
</feature>
<evidence type="ECO:0000256" key="1">
    <source>
        <dbReference type="SAM" id="Coils"/>
    </source>
</evidence>
<feature type="coiled-coil region" evidence="1">
    <location>
        <begin position="167"/>
        <end position="201"/>
    </location>
</feature>
<dbReference type="CDD" id="cd00081">
    <property type="entry name" value="Hint"/>
    <property type="match status" value="1"/>
</dbReference>
<dbReference type="Proteomes" id="UP001178507">
    <property type="component" value="Unassembled WGS sequence"/>
</dbReference>
<evidence type="ECO:0000259" key="3">
    <source>
        <dbReference type="SMART" id="SM00306"/>
    </source>
</evidence>
<comment type="caution">
    <text evidence="4">The sequence shown here is derived from an EMBL/GenBank/DDBJ whole genome shotgun (WGS) entry which is preliminary data.</text>
</comment>
<organism evidence="4 5">
    <name type="scientific">Effrenium voratum</name>
    <dbReference type="NCBI Taxonomy" id="2562239"/>
    <lineage>
        <taxon>Eukaryota</taxon>
        <taxon>Sar</taxon>
        <taxon>Alveolata</taxon>
        <taxon>Dinophyceae</taxon>
        <taxon>Suessiales</taxon>
        <taxon>Symbiodiniaceae</taxon>
        <taxon>Effrenium</taxon>
    </lineage>
</organism>
<feature type="region of interest" description="Disordered" evidence="2">
    <location>
        <begin position="229"/>
        <end position="272"/>
    </location>
</feature>
<dbReference type="EMBL" id="CAUJNA010000049">
    <property type="protein sequence ID" value="CAJ1371029.1"/>
    <property type="molecule type" value="Genomic_DNA"/>
</dbReference>
<dbReference type="InterPro" id="IPR003587">
    <property type="entry name" value="Hint_dom_N"/>
</dbReference>
<evidence type="ECO:0000256" key="2">
    <source>
        <dbReference type="SAM" id="MobiDB-lite"/>
    </source>
</evidence>
<dbReference type="SUPFAM" id="SSF51294">
    <property type="entry name" value="Hedgehog/intein (Hint) domain"/>
    <property type="match status" value="1"/>
</dbReference>
<dbReference type="InterPro" id="IPR036844">
    <property type="entry name" value="Hint_dom_sf"/>
</dbReference>
<dbReference type="AlphaFoldDB" id="A0AA36HKT5"/>
<protein>
    <recommendedName>
        <fullName evidence="3">Hint domain-containing protein</fullName>
    </recommendedName>
</protein>
<keyword evidence="1" id="KW-0175">Coiled coil</keyword>
<feature type="domain" description="Hint" evidence="3">
    <location>
        <begin position="268"/>
        <end position="365"/>
    </location>
</feature>